<dbReference type="EMBL" id="DUZY01000002">
    <property type="protein sequence ID" value="DAD29942.1"/>
    <property type="molecule type" value="Genomic_DNA"/>
</dbReference>
<sequence length="96" mass="10423">MGMPVLKHNLGSKGWRLGAEDKVLHGMENPSEHLNEISPLKPGEGITCRIPPTYDKLAASLNLSSFSDICVEYYLKGTLDLGSLAAMIVSDRRLGP</sequence>
<protein>
    <submittedName>
        <fullName evidence="1">Uncharacterized protein</fullName>
    </submittedName>
</protein>
<dbReference type="AlphaFoldDB" id="A0A822YCA7"/>
<evidence type="ECO:0000313" key="1">
    <source>
        <dbReference type="EMBL" id="DAD29942.1"/>
    </source>
</evidence>
<reference evidence="1 2" key="1">
    <citation type="journal article" date="2020" name="Mol. Biol. Evol.">
        <title>Distinct Expression and Methylation Patterns for Genes with Different Fates following a Single Whole-Genome Duplication in Flowering Plants.</title>
        <authorList>
            <person name="Shi T."/>
            <person name="Rahmani R.S."/>
            <person name="Gugger P.F."/>
            <person name="Wang M."/>
            <person name="Li H."/>
            <person name="Zhang Y."/>
            <person name="Li Z."/>
            <person name="Wang Q."/>
            <person name="Van de Peer Y."/>
            <person name="Marchal K."/>
            <person name="Chen J."/>
        </authorList>
    </citation>
    <scope>NUCLEOTIDE SEQUENCE [LARGE SCALE GENOMIC DNA]</scope>
    <source>
        <tissue evidence="1">Leaf</tissue>
    </source>
</reference>
<keyword evidence="2" id="KW-1185">Reference proteome</keyword>
<proteinExistence type="predicted"/>
<organism evidence="1 2">
    <name type="scientific">Nelumbo nucifera</name>
    <name type="common">Sacred lotus</name>
    <dbReference type="NCBI Taxonomy" id="4432"/>
    <lineage>
        <taxon>Eukaryota</taxon>
        <taxon>Viridiplantae</taxon>
        <taxon>Streptophyta</taxon>
        <taxon>Embryophyta</taxon>
        <taxon>Tracheophyta</taxon>
        <taxon>Spermatophyta</taxon>
        <taxon>Magnoliopsida</taxon>
        <taxon>Proteales</taxon>
        <taxon>Nelumbonaceae</taxon>
        <taxon>Nelumbo</taxon>
    </lineage>
</organism>
<comment type="caution">
    <text evidence="1">The sequence shown here is derived from an EMBL/GenBank/DDBJ whole genome shotgun (WGS) entry which is preliminary data.</text>
</comment>
<name>A0A822YCA7_NELNU</name>
<dbReference type="Proteomes" id="UP000607653">
    <property type="component" value="Unassembled WGS sequence"/>
</dbReference>
<accession>A0A822YCA7</accession>
<gene>
    <name evidence="1" type="ORF">HUJ06_031410</name>
</gene>
<evidence type="ECO:0000313" key="2">
    <source>
        <dbReference type="Proteomes" id="UP000607653"/>
    </source>
</evidence>